<dbReference type="OMA" id="VHESWRK"/>
<dbReference type="Pfam" id="PF00069">
    <property type="entry name" value="Pkinase"/>
    <property type="match status" value="1"/>
</dbReference>
<dbReference type="InterPro" id="IPR017441">
    <property type="entry name" value="Protein_kinase_ATP_BS"/>
</dbReference>
<dbReference type="SUPFAM" id="SSF50978">
    <property type="entry name" value="WD40 repeat-like"/>
    <property type="match status" value="1"/>
</dbReference>
<evidence type="ECO:0000256" key="4">
    <source>
        <dbReference type="PROSITE-ProRule" id="PRU10141"/>
    </source>
</evidence>
<dbReference type="InterPro" id="IPR000535">
    <property type="entry name" value="MSP_dom"/>
</dbReference>
<keyword evidence="9" id="KW-1185">Reference proteome</keyword>
<dbReference type="CDD" id="cd00200">
    <property type="entry name" value="WD40"/>
    <property type="match status" value="1"/>
</dbReference>
<organism evidence="8 9">
    <name type="scientific">Aegilops tauschii subsp. strangulata</name>
    <name type="common">Goatgrass</name>
    <dbReference type="NCBI Taxonomy" id="200361"/>
    <lineage>
        <taxon>Eukaryota</taxon>
        <taxon>Viridiplantae</taxon>
        <taxon>Streptophyta</taxon>
        <taxon>Embryophyta</taxon>
        <taxon>Tracheophyta</taxon>
        <taxon>Spermatophyta</taxon>
        <taxon>Magnoliopsida</taxon>
        <taxon>Liliopsida</taxon>
        <taxon>Poales</taxon>
        <taxon>Poaceae</taxon>
        <taxon>BOP clade</taxon>
        <taxon>Pooideae</taxon>
        <taxon>Triticodae</taxon>
        <taxon>Triticeae</taxon>
        <taxon>Triticinae</taxon>
        <taxon>Aegilops</taxon>
    </lineage>
</organism>
<feature type="repeat" description="WD" evidence="3">
    <location>
        <begin position="742"/>
        <end position="774"/>
    </location>
</feature>
<evidence type="ECO:0000256" key="3">
    <source>
        <dbReference type="PROSITE-ProRule" id="PRU00221"/>
    </source>
</evidence>
<name>A0A452XBJ4_AEGTS</name>
<feature type="repeat" description="WD" evidence="3">
    <location>
        <begin position="654"/>
        <end position="688"/>
    </location>
</feature>
<feature type="region of interest" description="Disordered" evidence="5">
    <location>
        <begin position="1"/>
        <end position="42"/>
    </location>
</feature>
<dbReference type="GeneID" id="109774265"/>
<dbReference type="Gene3D" id="1.10.510.10">
    <property type="entry name" value="Transferase(Phosphotransferase) domain 1"/>
    <property type="match status" value="1"/>
</dbReference>
<dbReference type="AlphaFoldDB" id="A0A452XBJ4"/>
<reference evidence="9" key="1">
    <citation type="journal article" date="2014" name="Science">
        <title>Ancient hybridizations among the ancestral genomes of bread wheat.</title>
        <authorList>
            <consortium name="International Wheat Genome Sequencing Consortium,"/>
            <person name="Marcussen T."/>
            <person name="Sandve S.R."/>
            <person name="Heier L."/>
            <person name="Spannagl M."/>
            <person name="Pfeifer M."/>
            <person name="Jakobsen K.S."/>
            <person name="Wulff B.B."/>
            <person name="Steuernagel B."/>
            <person name="Mayer K.F."/>
            <person name="Olsen O.A."/>
        </authorList>
    </citation>
    <scope>NUCLEOTIDE SEQUENCE [LARGE SCALE GENOMIC DNA]</scope>
    <source>
        <strain evidence="9">cv. AL8/78</strain>
    </source>
</reference>
<dbReference type="InterPro" id="IPR011009">
    <property type="entry name" value="Kinase-like_dom_sf"/>
</dbReference>
<dbReference type="InterPro" id="IPR008962">
    <property type="entry name" value="PapD-like_sf"/>
</dbReference>
<keyword evidence="4" id="KW-0067">ATP-binding</keyword>
<dbReference type="InterPro" id="IPR000719">
    <property type="entry name" value="Prot_kinase_dom"/>
</dbReference>
<dbReference type="InterPro" id="IPR020472">
    <property type="entry name" value="WD40_PAC1"/>
</dbReference>
<sequence>MIGDRGMQNEQFSEDDGESTLPSDLSSITISSGPSSAENFPSVEPRVMPWSLLKEMTDDFSAARLVGKGAHGQVYKGVDKDGHAIAVKMLHGFHFDMEIEQMISIIPKVHHPNIVQLIGYCHEIEQVVVEYEGKHVIAAEIHNGLCFEYLPNGSLATYITPDDEDSGLDWQTRYRIIKGTCDGLKYLHEGLRSPIIHMSLNPSHILMDEKMTPKIAGFGSARLFGVENTNITMSPLGTMGYMPPEYIDKQVISKEFDIFSLGVIILKLMKGQKSYHEWDFMSPEKFIELVAHEKWGERLQKTMDVTLVEGHFQQVKKCLEIAVRCVEYDRQKRPTIGEIVRMLNETETSLIPQIDSGLLLHVHPLELTFMLSISLEVPRKKKAASMSSSCSLHLDNKGNDRVAFLLVANSPSRYLAKDPLCGVVPPRCIYTLTLTMCNNKQQALSMPSIDSGADYFTLHSVVVGQYELDKDTISAEYEEFFKKTKEKAGHEVQEVALNVICCQQQADCGTSSDSEPTGPTVEIITKADALEVSSMDVHPIEPWIMTTHRAGSLRVWNYKTMATLKSIQDVTDEPVNVAKFVVREKWIVAGDRNGCIHVHNYEENEEVESFCAHSSCITTLAVHPTDPFLFSSSNDAGHLIKLWNWDNDWECKEFHGHVGTVTQVTFNPNDSNSFASASKDGTVKIWSICSDDPSKIITLKLDEHGLSVDYFTRNNQQHLIVGCNDKTAQIWKLETKERVHELESHTNLISAANLHPELPILITGSFDGTVRIWNSITYKLENVIGFHLGAVYAFGCMKGSRRIVVGCHQGIAMMDISLP</sequence>
<dbReference type="PROSITE" id="PS50011">
    <property type="entry name" value="PROTEIN_KINASE_DOM"/>
    <property type="match status" value="1"/>
</dbReference>
<dbReference type="PANTHER" id="PTHR45707">
    <property type="entry name" value="C2 CALCIUM/LIPID-BINDING PLANT PHOSPHORIBOSYLTRANSFERASE FAMILY PROTEIN"/>
    <property type="match status" value="1"/>
</dbReference>
<dbReference type="PROSITE" id="PS50202">
    <property type="entry name" value="MSP"/>
    <property type="match status" value="1"/>
</dbReference>
<dbReference type="Gene3D" id="2.60.40.10">
    <property type="entry name" value="Immunoglobulins"/>
    <property type="match status" value="1"/>
</dbReference>
<dbReference type="InterPro" id="IPR036322">
    <property type="entry name" value="WD40_repeat_dom_sf"/>
</dbReference>
<dbReference type="PRINTS" id="PR00320">
    <property type="entry name" value="GPROTEINBRPT"/>
</dbReference>
<evidence type="ECO:0000259" key="6">
    <source>
        <dbReference type="PROSITE" id="PS50011"/>
    </source>
</evidence>
<feature type="domain" description="Protein kinase" evidence="6">
    <location>
        <begin position="60"/>
        <end position="350"/>
    </location>
</feature>
<dbReference type="PROSITE" id="PS50082">
    <property type="entry name" value="WD_REPEATS_2"/>
    <property type="match status" value="2"/>
</dbReference>
<evidence type="ECO:0000256" key="1">
    <source>
        <dbReference type="ARBA" id="ARBA00022574"/>
    </source>
</evidence>
<dbReference type="Gene3D" id="3.30.200.20">
    <property type="entry name" value="Phosphorylase Kinase, domain 1"/>
    <property type="match status" value="1"/>
</dbReference>
<dbReference type="InterPro" id="IPR015943">
    <property type="entry name" value="WD40/YVTN_repeat-like_dom_sf"/>
</dbReference>
<accession>A0A452XBJ4</accession>
<reference evidence="8" key="3">
    <citation type="submission" date="2019-03" db="UniProtKB">
        <authorList>
            <consortium name="EnsemblPlants"/>
        </authorList>
    </citation>
    <scope>IDENTIFICATION</scope>
</reference>
<dbReference type="Gene3D" id="2.130.10.10">
    <property type="entry name" value="YVTN repeat-like/Quinoprotein amine dehydrogenase"/>
    <property type="match status" value="1"/>
</dbReference>
<evidence type="ECO:0000313" key="9">
    <source>
        <dbReference type="Proteomes" id="UP000015105"/>
    </source>
</evidence>
<proteinExistence type="predicted"/>
<dbReference type="PANTHER" id="PTHR45707:SF76">
    <property type="entry name" value="PROTEIN KINASE DOMAIN-CONTAINING PROTEIN"/>
    <property type="match status" value="1"/>
</dbReference>
<keyword evidence="1 3" id="KW-0853">WD repeat</keyword>
<keyword evidence="2" id="KW-0677">Repeat</keyword>
<dbReference type="FunFam" id="1.10.510.10:FF:000870">
    <property type="entry name" value="OSJNBa0016N04.16-like protein"/>
    <property type="match status" value="1"/>
</dbReference>
<dbReference type="GO" id="GO:0004672">
    <property type="term" value="F:protein kinase activity"/>
    <property type="evidence" value="ECO:0007669"/>
    <property type="project" value="InterPro"/>
</dbReference>
<keyword evidence="4" id="KW-0547">Nucleotide-binding</keyword>
<evidence type="ECO:0000313" key="8">
    <source>
        <dbReference type="EnsemblPlants" id="AET0Gv20009200.13"/>
    </source>
</evidence>
<evidence type="ECO:0000259" key="7">
    <source>
        <dbReference type="PROSITE" id="PS50202"/>
    </source>
</evidence>
<dbReference type="RefSeq" id="XP_073363726.1">
    <property type="nucleotide sequence ID" value="XM_073507625.1"/>
</dbReference>
<feature type="binding site" evidence="4">
    <location>
        <position position="88"/>
    </location>
    <ligand>
        <name>ATP</name>
        <dbReference type="ChEBI" id="CHEBI:30616"/>
    </ligand>
</feature>
<dbReference type="SMART" id="SM00320">
    <property type="entry name" value="WD40"/>
    <property type="match status" value="7"/>
</dbReference>
<reference evidence="9" key="2">
    <citation type="journal article" date="2017" name="Nat. Plants">
        <title>The Aegilops tauschii genome reveals multiple impacts of transposons.</title>
        <authorList>
            <person name="Zhao G."/>
            <person name="Zou C."/>
            <person name="Li K."/>
            <person name="Wang K."/>
            <person name="Li T."/>
            <person name="Gao L."/>
            <person name="Zhang X."/>
            <person name="Wang H."/>
            <person name="Yang Z."/>
            <person name="Liu X."/>
            <person name="Jiang W."/>
            <person name="Mao L."/>
            <person name="Kong X."/>
            <person name="Jiao Y."/>
            <person name="Jia J."/>
        </authorList>
    </citation>
    <scope>NUCLEOTIDE SEQUENCE [LARGE SCALE GENOMIC DNA]</scope>
    <source>
        <strain evidence="9">cv. AL8/78</strain>
    </source>
</reference>
<dbReference type="SUPFAM" id="SSF49354">
    <property type="entry name" value="PapD-like"/>
    <property type="match status" value="1"/>
</dbReference>
<feature type="domain" description="MSP" evidence="7">
    <location>
        <begin position="359"/>
        <end position="502"/>
    </location>
</feature>
<evidence type="ECO:0000256" key="5">
    <source>
        <dbReference type="SAM" id="MobiDB-lite"/>
    </source>
</evidence>
<dbReference type="PROSITE" id="PS00107">
    <property type="entry name" value="PROTEIN_KINASE_ATP"/>
    <property type="match status" value="1"/>
</dbReference>
<dbReference type="GO" id="GO:0005524">
    <property type="term" value="F:ATP binding"/>
    <property type="evidence" value="ECO:0007669"/>
    <property type="project" value="UniProtKB-UniRule"/>
</dbReference>
<protein>
    <submittedName>
        <fullName evidence="8">Uncharacterized protein</fullName>
    </submittedName>
</protein>
<dbReference type="EnsemblPlants" id="AET0Gv20009200.13">
    <property type="protein sequence ID" value="AET0Gv20009200.13"/>
    <property type="gene ID" value="AET0Gv20009200"/>
</dbReference>
<dbReference type="PROSITE" id="PS50294">
    <property type="entry name" value="WD_REPEATS_REGION"/>
    <property type="match status" value="2"/>
</dbReference>
<feature type="compositionally biased region" description="Low complexity" evidence="5">
    <location>
        <begin position="19"/>
        <end position="36"/>
    </location>
</feature>
<dbReference type="InterPro" id="IPR013783">
    <property type="entry name" value="Ig-like_fold"/>
</dbReference>
<dbReference type="Gramene" id="AET0Gv20009200.13">
    <property type="protein sequence ID" value="AET0Gv20009200.13"/>
    <property type="gene ID" value="AET0Gv20009200"/>
</dbReference>
<dbReference type="SUPFAM" id="SSF56112">
    <property type="entry name" value="Protein kinase-like (PK-like)"/>
    <property type="match status" value="1"/>
</dbReference>
<dbReference type="Pfam" id="PF00400">
    <property type="entry name" value="WD40"/>
    <property type="match status" value="3"/>
</dbReference>
<dbReference type="InterPro" id="IPR001680">
    <property type="entry name" value="WD40_rpt"/>
</dbReference>
<evidence type="ECO:0000256" key="2">
    <source>
        <dbReference type="ARBA" id="ARBA00022737"/>
    </source>
</evidence>
<dbReference type="Proteomes" id="UP000015105">
    <property type="component" value="Unassembled WGS sequence"/>
</dbReference>